<feature type="region of interest" description="Disordered" evidence="1">
    <location>
        <begin position="74"/>
        <end position="118"/>
    </location>
</feature>
<feature type="compositionally biased region" description="Polar residues" evidence="1">
    <location>
        <begin position="86"/>
        <end position="96"/>
    </location>
</feature>
<dbReference type="RefSeq" id="WP_189784629.1">
    <property type="nucleotide sequence ID" value="NZ_BNAT01000017.1"/>
</dbReference>
<gene>
    <name evidence="2" type="ORF">GCM10017771_48770</name>
</gene>
<dbReference type="Proteomes" id="UP000603227">
    <property type="component" value="Unassembled WGS sequence"/>
</dbReference>
<dbReference type="EMBL" id="BNAT01000017">
    <property type="protein sequence ID" value="GHE32136.1"/>
    <property type="molecule type" value="Genomic_DNA"/>
</dbReference>
<name>A0A918Z1C9_9ACTN</name>
<dbReference type="AlphaFoldDB" id="A0A918Z1C9"/>
<evidence type="ECO:0000313" key="3">
    <source>
        <dbReference type="Proteomes" id="UP000603227"/>
    </source>
</evidence>
<reference evidence="2" key="2">
    <citation type="submission" date="2020-09" db="EMBL/GenBank/DDBJ databases">
        <authorList>
            <person name="Sun Q."/>
            <person name="Zhou Y."/>
        </authorList>
    </citation>
    <scope>NUCLEOTIDE SEQUENCE</scope>
    <source>
        <strain evidence="2">CGMCC 4.7403</strain>
    </source>
</reference>
<proteinExistence type="predicted"/>
<protein>
    <submittedName>
        <fullName evidence="2">Uncharacterized protein</fullName>
    </submittedName>
</protein>
<organism evidence="2 3">
    <name type="scientific">Streptomyces capitiformicae</name>
    <dbReference type="NCBI Taxonomy" id="2014920"/>
    <lineage>
        <taxon>Bacteria</taxon>
        <taxon>Bacillati</taxon>
        <taxon>Actinomycetota</taxon>
        <taxon>Actinomycetes</taxon>
        <taxon>Kitasatosporales</taxon>
        <taxon>Streptomycetaceae</taxon>
        <taxon>Streptomyces</taxon>
    </lineage>
</organism>
<accession>A0A918Z1C9</accession>
<comment type="caution">
    <text evidence="2">The sequence shown here is derived from an EMBL/GenBank/DDBJ whole genome shotgun (WGS) entry which is preliminary data.</text>
</comment>
<evidence type="ECO:0000256" key="1">
    <source>
        <dbReference type="SAM" id="MobiDB-lite"/>
    </source>
</evidence>
<sequence length="118" mass="12898">MLDLDHALAPWLLVDAALAGAYNTAHERVYPGALTELGIPATALTGRSQLKLHAFPRIGSRQLGSFQPSHIREFVTQREEQPRPGSESSRQGTQAARSHGLRCQRGSRARKCLPSAPF</sequence>
<evidence type="ECO:0000313" key="2">
    <source>
        <dbReference type="EMBL" id="GHE32136.1"/>
    </source>
</evidence>
<reference evidence="2" key="1">
    <citation type="journal article" date="2014" name="Int. J. Syst. Evol. Microbiol.">
        <title>Complete genome sequence of Corynebacterium casei LMG S-19264T (=DSM 44701T), isolated from a smear-ripened cheese.</title>
        <authorList>
            <consortium name="US DOE Joint Genome Institute (JGI-PGF)"/>
            <person name="Walter F."/>
            <person name="Albersmeier A."/>
            <person name="Kalinowski J."/>
            <person name="Ruckert C."/>
        </authorList>
    </citation>
    <scope>NUCLEOTIDE SEQUENCE</scope>
    <source>
        <strain evidence="2">CGMCC 4.7403</strain>
    </source>
</reference>
<feature type="compositionally biased region" description="Basic residues" evidence="1">
    <location>
        <begin position="99"/>
        <end position="111"/>
    </location>
</feature>
<keyword evidence="3" id="KW-1185">Reference proteome</keyword>